<feature type="signal peptide" evidence="2">
    <location>
        <begin position="1"/>
        <end position="23"/>
    </location>
</feature>
<evidence type="ECO:0008006" key="7">
    <source>
        <dbReference type="Google" id="ProtNLM"/>
    </source>
</evidence>
<keyword evidence="6" id="KW-1185">Reference proteome</keyword>
<dbReference type="PROSITE" id="PS51318">
    <property type="entry name" value="TAT"/>
    <property type="match status" value="1"/>
</dbReference>
<dbReference type="PANTHER" id="PTHR10963">
    <property type="entry name" value="GLYCOSYL HYDROLASE-RELATED"/>
    <property type="match status" value="1"/>
</dbReference>
<dbReference type="AlphaFoldDB" id="A0A8H9MA06"/>
<name>A0A8H9MA06_9PSEU</name>
<organism evidence="5 6">
    <name type="scientific">Amycolatopsis bartoniae</name>
    <dbReference type="NCBI Taxonomy" id="941986"/>
    <lineage>
        <taxon>Bacteria</taxon>
        <taxon>Bacillati</taxon>
        <taxon>Actinomycetota</taxon>
        <taxon>Actinomycetes</taxon>
        <taxon>Pseudonocardiales</taxon>
        <taxon>Pseudonocardiaceae</taxon>
        <taxon>Amycolatopsis</taxon>
    </lineage>
</organism>
<dbReference type="EMBL" id="BNAV01000003">
    <property type="protein sequence ID" value="GHF53246.1"/>
    <property type="molecule type" value="Genomic_DNA"/>
</dbReference>
<feature type="domain" description="GH16" evidence="4">
    <location>
        <begin position="351"/>
        <end position="626"/>
    </location>
</feature>
<dbReference type="InterPro" id="IPR006311">
    <property type="entry name" value="TAT_signal"/>
</dbReference>
<dbReference type="SUPFAM" id="SSF49785">
    <property type="entry name" value="Galactose-binding domain-like"/>
    <property type="match status" value="2"/>
</dbReference>
<dbReference type="InterPro" id="IPR013320">
    <property type="entry name" value="ConA-like_dom_sf"/>
</dbReference>
<reference evidence="5" key="1">
    <citation type="journal article" date="2014" name="Int. J. Syst. Evol. Microbiol.">
        <title>Complete genome sequence of Corynebacterium casei LMG S-19264T (=DSM 44701T), isolated from a smear-ripened cheese.</title>
        <authorList>
            <consortium name="US DOE Joint Genome Institute (JGI-PGF)"/>
            <person name="Walter F."/>
            <person name="Albersmeier A."/>
            <person name="Kalinowski J."/>
            <person name="Ruckert C."/>
        </authorList>
    </citation>
    <scope>NUCLEOTIDE SEQUENCE</scope>
    <source>
        <strain evidence="5">CGMCC 4.7679</strain>
    </source>
</reference>
<dbReference type="GO" id="GO:0005975">
    <property type="term" value="P:carbohydrate metabolic process"/>
    <property type="evidence" value="ECO:0007669"/>
    <property type="project" value="InterPro"/>
</dbReference>
<accession>A0A8H9MA06</accession>
<feature type="domain" description="F5/8 type C" evidence="3">
    <location>
        <begin position="183"/>
        <end position="345"/>
    </location>
</feature>
<dbReference type="Pfam" id="PF00754">
    <property type="entry name" value="F5_F8_type_C"/>
    <property type="match status" value="2"/>
</dbReference>
<dbReference type="OrthoDB" id="9809583at2"/>
<dbReference type="PROSITE" id="PS50022">
    <property type="entry name" value="FA58C_3"/>
    <property type="match status" value="2"/>
</dbReference>
<evidence type="ECO:0000256" key="1">
    <source>
        <dbReference type="ARBA" id="ARBA00006865"/>
    </source>
</evidence>
<dbReference type="InterPro" id="IPR000421">
    <property type="entry name" value="FA58C"/>
</dbReference>
<evidence type="ECO:0000313" key="5">
    <source>
        <dbReference type="EMBL" id="GHF53246.1"/>
    </source>
</evidence>
<dbReference type="InterPro" id="IPR000757">
    <property type="entry name" value="Beta-glucanase-like"/>
</dbReference>
<protein>
    <recommendedName>
        <fullName evidence="7">Family 16 glycosylhydrolase</fullName>
    </recommendedName>
</protein>
<dbReference type="Gene3D" id="2.60.120.200">
    <property type="match status" value="1"/>
</dbReference>
<comment type="caution">
    <text evidence="5">The sequence shown here is derived from an EMBL/GenBank/DDBJ whole genome shotgun (WGS) entry which is preliminary data.</text>
</comment>
<dbReference type="SUPFAM" id="SSF49899">
    <property type="entry name" value="Concanavalin A-like lectins/glucanases"/>
    <property type="match status" value="1"/>
</dbReference>
<evidence type="ECO:0000256" key="2">
    <source>
        <dbReference type="SAM" id="SignalP"/>
    </source>
</evidence>
<dbReference type="PANTHER" id="PTHR10963:SF55">
    <property type="entry name" value="GLYCOSIDE HYDROLASE FAMILY 16 PROTEIN"/>
    <property type="match status" value="1"/>
</dbReference>
<dbReference type="InterPro" id="IPR050546">
    <property type="entry name" value="Glycosyl_Hydrlase_16"/>
</dbReference>
<dbReference type="InterPro" id="IPR008979">
    <property type="entry name" value="Galactose-bd-like_sf"/>
</dbReference>
<proteinExistence type="inferred from homology"/>
<dbReference type="PROSITE" id="PS51762">
    <property type="entry name" value="GH16_2"/>
    <property type="match status" value="1"/>
</dbReference>
<evidence type="ECO:0000259" key="3">
    <source>
        <dbReference type="PROSITE" id="PS50022"/>
    </source>
</evidence>
<dbReference type="CDD" id="cd08023">
    <property type="entry name" value="GH16_laminarinase_like"/>
    <property type="match status" value="1"/>
</dbReference>
<sequence length="626" mass="67062">MPAISRRSAVLLAAVTATATATGAVQWAPSASAASTVDWNSDWAAAAYAANPGAATASGSENAGLGPGLAFDGNAATRFASNFADDAWLRIDLGTTIRVTHVVLTWEAAYGRRYVVEVSADGTNWTTVYTENAGTGGTVTIHTYPQPSLGRYVRLRGLERATPYGYSLYSFQVFGAAPTPASTAVANLALGHPAYGNYYQDAGHTPQNAFDGGIPSGLTGDTTRWASDWNDQRWVAVDLGATSRITAFDLYWEAAYAVDYQLQVSADNRTWQTVYQPTAAQVAQRAADIGTPGSSTGIHDSITLPSPATGRYVRMLGLRRRSFYNPAPATAQFGYALYDFQVWGTGGSATAEYPAAPADPAGTYQTVFFDDFTGPGLDRGKWRVVVTGSTMGSVNGESQAYIDDASTLTVANSQLLITPKYLPNGYTAPGGGTYHFTSARIDTSTAVNFTYGRVSARLKMTAGDGFWPAFWLLGSNVDDPTVSWPDCGETDIMENIGYATWTSSSLHGPGYSADGNIGTIENFPAGQTIESWHTYSVEWTPSAMRFALDGTQYLEILRRKTEATRGAWVFDHNQYVILNFALGGAYPAGYNQVTTPYWGLPQSSVDKIAAGGVTFAVDWVRVEQLR</sequence>
<evidence type="ECO:0000313" key="6">
    <source>
        <dbReference type="Proteomes" id="UP000658656"/>
    </source>
</evidence>
<dbReference type="Proteomes" id="UP000658656">
    <property type="component" value="Unassembled WGS sequence"/>
</dbReference>
<feature type="domain" description="F5/8 type C" evidence="3">
    <location>
        <begin position="1"/>
        <end position="176"/>
    </location>
</feature>
<gene>
    <name evidence="5" type="ORF">GCM10017566_28290</name>
</gene>
<evidence type="ECO:0000259" key="4">
    <source>
        <dbReference type="PROSITE" id="PS51762"/>
    </source>
</evidence>
<reference evidence="5" key="2">
    <citation type="submission" date="2020-09" db="EMBL/GenBank/DDBJ databases">
        <authorList>
            <person name="Sun Q."/>
            <person name="Zhou Y."/>
        </authorList>
    </citation>
    <scope>NUCLEOTIDE SEQUENCE</scope>
    <source>
        <strain evidence="5">CGMCC 4.7679</strain>
    </source>
</reference>
<dbReference type="RefSeq" id="WP_145934029.1">
    <property type="nucleotide sequence ID" value="NZ_BNAV01000003.1"/>
</dbReference>
<comment type="similarity">
    <text evidence="1">Belongs to the glycosyl hydrolase 16 family.</text>
</comment>
<dbReference type="Pfam" id="PF00722">
    <property type="entry name" value="Glyco_hydro_16"/>
    <property type="match status" value="1"/>
</dbReference>
<dbReference type="Gene3D" id="2.60.120.260">
    <property type="entry name" value="Galactose-binding domain-like"/>
    <property type="match status" value="2"/>
</dbReference>
<dbReference type="GO" id="GO:0004553">
    <property type="term" value="F:hydrolase activity, hydrolyzing O-glycosyl compounds"/>
    <property type="evidence" value="ECO:0007669"/>
    <property type="project" value="InterPro"/>
</dbReference>
<feature type="chain" id="PRO_5039150501" description="Family 16 glycosylhydrolase" evidence="2">
    <location>
        <begin position="24"/>
        <end position="626"/>
    </location>
</feature>
<keyword evidence="2" id="KW-0732">Signal</keyword>